<feature type="signal peptide" evidence="7">
    <location>
        <begin position="1"/>
        <end position="25"/>
    </location>
</feature>
<keyword evidence="3 7" id="KW-0732">Signal</keyword>
<dbReference type="RefSeq" id="WP_189768131.1">
    <property type="nucleotide sequence ID" value="NZ_BNCK01000002.1"/>
</dbReference>
<comment type="similarity">
    <text evidence="2 7">Belongs to the thioredoxin family. DsbC subfamily.</text>
</comment>
<dbReference type="InterPro" id="IPR017937">
    <property type="entry name" value="Thioredoxin_CS"/>
</dbReference>
<dbReference type="InterPro" id="IPR051470">
    <property type="entry name" value="Thiol:disulfide_interchange"/>
</dbReference>
<dbReference type="InterPro" id="IPR012336">
    <property type="entry name" value="Thioredoxin-like_fold"/>
</dbReference>
<feature type="chain" id="PRO_5038168693" description="Thiol:disulfide interchange protein" evidence="7">
    <location>
        <begin position="26"/>
        <end position="255"/>
    </location>
</feature>
<dbReference type="Gene3D" id="3.40.30.10">
    <property type="entry name" value="Glutaredoxin"/>
    <property type="match status" value="1"/>
</dbReference>
<reference evidence="10" key="2">
    <citation type="submission" date="2020-09" db="EMBL/GenBank/DDBJ databases">
        <authorList>
            <person name="Sun Q."/>
            <person name="Kim S."/>
        </authorList>
    </citation>
    <scope>NUCLEOTIDE SEQUENCE</scope>
    <source>
        <strain evidence="10">KCTC 42731</strain>
    </source>
</reference>
<keyword evidence="11" id="KW-1185">Reference proteome</keyword>
<dbReference type="InterPro" id="IPR009094">
    <property type="entry name" value="DiS-bond_isomerase_DsbC/G_N_sf"/>
</dbReference>
<dbReference type="InterPro" id="IPR018950">
    <property type="entry name" value="DiS-bond_isomerase_DsbC/G_N"/>
</dbReference>
<protein>
    <recommendedName>
        <fullName evidence="7">Thiol:disulfide interchange protein</fullName>
    </recommendedName>
</protein>
<dbReference type="AlphaFoldDB" id="A0A919BFG0"/>
<dbReference type="SUPFAM" id="SSF54423">
    <property type="entry name" value="DsbC/DsbG N-terminal domain-like"/>
    <property type="match status" value="1"/>
</dbReference>
<evidence type="ECO:0000256" key="4">
    <source>
        <dbReference type="ARBA" id="ARBA00022764"/>
    </source>
</evidence>
<dbReference type="SUPFAM" id="SSF52833">
    <property type="entry name" value="Thioredoxin-like"/>
    <property type="match status" value="1"/>
</dbReference>
<dbReference type="PROSITE" id="PS00194">
    <property type="entry name" value="THIOREDOXIN_1"/>
    <property type="match status" value="1"/>
</dbReference>
<comment type="subcellular location">
    <subcellularLocation>
        <location evidence="1 7">Periplasm</location>
    </subcellularLocation>
</comment>
<dbReference type="Pfam" id="PF10411">
    <property type="entry name" value="DsbC_N"/>
    <property type="match status" value="1"/>
</dbReference>
<dbReference type="Gene3D" id="3.10.450.70">
    <property type="entry name" value="Disulphide bond isomerase, DsbC/G, N-terminal"/>
    <property type="match status" value="1"/>
</dbReference>
<name>A0A919BFG0_9GAMM</name>
<evidence type="ECO:0000313" key="11">
    <source>
        <dbReference type="Proteomes" id="UP000623842"/>
    </source>
</evidence>
<dbReference type="PANTHER" id="PTHR35272">
    <property type="entry name" value="THIOL:DISULFIDE INTERCHANGE PROTEIN DSBC-RELATED"/>
    <property type="match status" value="1"/>
</dbReference>
<evidence type="ECO:0000256" key="6">
    <source>
        <dbReference type="ARBA" id="ARBA00023284"/>
    </source>
</evidence>
<evidence type="ECO:0000256" key="5">
    <source>
        <dbReference type="ARBA" id="ARBA00023157"/>
    </source>
</evidence>
<keyword evidence="4 7" id="KW-0574">Periplasm</keyword>
<dbReference type="Pfam" id="PF13098">
    <property type="entry name" value="Thioredoxin_2"/>
    <property type="match status" value="1"/>
</dbReference>
<dbReference type="Proteomes" id="UP000623842">
    <property type="component" value="Unassembled WGS sequence"/>
</dbReference>
<dbReference type="CDD" id="cd03020">
    <property type="entry name" value="DsbA_DsbC_DsbG"/>
    <property type="match status" value="1"/>
</dbReference>
<accession>A0A919BFG0</accession>
<evidence type="ECO:0000256" key="7">
    <source>
        <dbReference type="RuleBase" id="RU364038"/>
    </source>
</evidence>
<evidence type="ECO:0000256" key="2">
    <source>
        <dbReference type="ARBA" id="ARBA00009813"/>
    </source>
</evidence>
<comment type="caution">
    <text evidence="10">The sequence shown here is derived from an EMBL/GenBank/DDBJ whole genome shotgun (WGS) entry which is preliminary data.</text>
</comment>
<gene>
    <name evidence="10" type="primary">dsbC</name>
    <name evidence="10" type="ORF">GCM10017161_11210</name>
</gene>
<dbReference type="InterPro" id="IPR036249">
    <property type="entry name" value="Thioredoxin-like_sf"/>
</dbReference>
<reference evidence="10" key="1">
    <citation type="journal article" date="2014" name="Int. J. Syst. Evol. Microbiol.">
        <title>Complete genome sequence of Corynebacterium casei LMG S-19264T (=DSM 44701T), isolated from a smear-ripened cheese.</title>
        <authorList>
            <consortium name="US DOE Joint Genome Institute (JGI-PGF)"/>
            <person name="Walter F."/>
            <person name="Albersmeier A."/>
            <person name="Kalinowski J."/>
            <person name="Ruckert C."/>
        </authorList>
    </citation>
    <scope>NUCLEOTIDE SEQUENCE</scope>
    <source>
        <strain evidence="10">KCTC 42731</strain>
    </source>
</reference>
<comment type="function">
    <text evidence="7">Required for disulfide bond formation in some periplasmic proteins. Acts by transferring its disulfide bond to other proteins and is reduced in the process.</text>
</comment>
<keyword evidence="6 7" id="KW-0676">Redox-active center</keyword>
<dbReference type="InterPro" id="IPR033954">
    <property type="entry name" value="DiS-bond_Isoase_DsbC/G"/>
</dbReference>
<sequence length="255" mass="28410">MLLKKALRSLSCVVLLSSLSSFSYAEQAKPALDKNALTLKIGALLGLEVKSVKPSPMENLLEVITNQGIFYTSADGEFLVHGKLYGIGENVTNYTEEALAKLRIEGIEQFKGDFIVYPAKNEKFTVTIFTDITCGYCRQLHQQMDEYNKLGITVRYLPYPRAGVKDNRGQLTDGFKDLRSIWCHEDPAKALTKAKAGSSVAQRICDKPLEQEFDFARQVGVNSTPAIVFDNGFMLPGYRQPQDLLKILQSLAEES</sequence>
<evidence type="ECO:0000259" key="8">
    <source>
        <dbReference type="Pfam" id="PF10411"/>
    </source>
</evidence>
<proteinExistence type="inferred from homology"/>
<feature type="domain" description="Thioredoxin-like fold" evidence="9">
    <location>
        <begin position="119"/>
        <end position="248"/>
    </location>
</feature>
<evidence type="ECO:0000313" key="10">
    <source>
        <dbReference type="EMBL" id="GHF85410.1"/>
    </source>
</evidence>
<keyword evidence="5" id="KW-1015">Disulfide bond</keyword>
<evidence type="ECO:0000259" key="9">
    <source>
        <dbReference type="Pfam" id="PF13098"/>
    </source>
</evidence>
<organism evidence="10 11">
    <name type="scientific">Thalassotalea marina</name>
    <dbReference type="NCBI Taxonomy" id="1673741"/>
    <lineage>
        <taxon>Bacteria</taxon>
        <taxon>Pseudomonadati</taxon>
        <taxon>Pseudomonadota</taxon>
        <taxon>Gammaproteobacteria</taxon>
        <taxon>Alteromonadales</taxon>
        <taxon>Colwelliaceae</taxon>
        <taxon>Thalassotalea</taxon>
    </lineage>
</organism>
<dbReference type="PANTHER" id="PTHR35272:SF3">
    <property type="entry name" value="THIOL:DISULFIDE INTERCHANGE PROTEIN DSBC"/>
    <property type="match status" value="1"/>
</dbReference>
<feature type="domain" description="Disulphide bond isomerase DsbC/G N-terminal" evidence="8">
    <location>
        <begin position="34"/>
        <end position="95"/>
    </location>
</feature>
<dbReference type="EMBL" id="BNCK01000002">
    <property type="protein sequence ID" value="GHF85410.1"/>
    <property type="molecule type" value="Genomic_DNA"/>
</dbReference>
<evidence type="ECO:0000256" key="3">
    <source>
        <dbReference type="ARBA" id="ARBA00022729"/>
    </source>
</evidence>
<evidence type="ECO:0000256" key="1">
    <source>
        <dbReference type="ARBA" id="ARBA00004418"/>
    </source>
</evidence>
<dbReference type="GO" id="GO:0042597">
    <property type="term" value="C:periplasmic space"/>
    <property type="evidence" value="ECO:0007669"/>
    <property type="project" value="UniProtKB-SubCell"/>
</dbReference>